<dbReference type="Pfam" id="PF13439">
    <property type="entry name" value="Glyco_transf_4"/>
    <property type="match status" value="1"/>
</dbReference>
<dbReference type="HOGENOM" id="CLU_041001_0_0_0"/>
<proteinExistence type="predicted"/>
<feature type="domain" description="Glycosyl transferase family 1" evidence="1">
    <location>
        <begin position="163"/>
        <end position="291"/>
    </location>
</feature>
<dbReference type="EMBL" id="AP012338">
    <property type="protein sequence ID" value="BAM05193.1"/>
    <property type="molecule type" value="Genomic_DNA"/>
</dbReference>
<dbReference type="SUPFAM" id="SSF53756">
    <property type="entry name" value="UDP-Glycosyltransferase/glycogen phosphorylase"/>
    <property type="match status" value="1"/>
</dbReference>
<dbReference type="PANTHER" id="PTHR45947">
    <property type="entry name" value="SULFOQUINOVOSYL TRANSFERASE SQD2"/>
    <property type="match status" value="1"/>
</dbReference>
<evidence type="ECO:0000313" key="3">
    <source>
        <dbReference type="EMBL" id="BAM05193.1"/>
    </source>
</evidence>
<dbReference type="eggNOG" id="COG0438">
    <property type="taxonomic scope" value="Bacteria"/>
</dbReference>
<protein>
    <submittedName>
        <fullName evidence="3">Putative glycosyltransferase</fullName>
    </submittedName>
</protein>
<evidence type="ECO:0000259" key="1">
    <source>
        <dbReference type="Pfam" id="PF00534"/>
    </source>
</evidence>
<dbReference type="Proteomes" id="UP000007881">
    <property type="component" value="Chromosome"/>
</dbReference>
<reference evidence="3 4" key="1">
    <citation type="submission" date="2012-02" db="EMBL/GenBank/DDBJ databases">
        <title>Complete genome sequence of Phycisphaera mikurensis NBRC 102666.</title>
        <authorList>
            <person name="Ankai A."/>
            <person name="Hosoyama A."/>
            <person name="Terui Y."/>
            <person name="Sekine M."/>
            <person name="Fukai R."/>
            <person name="Kato Y."/>
            <person name="Nakamura S."/>
            <person name="Yamada-Narita S."/>
            <person name="Kawakoshi A."/>
            <person name="Fukunaga Y."/>
            <person name="Yamazaki S."/>
            <person name="Fujita N."/>
        </authorList>
    </citation>
    <scope>NUCLEOTIDE SEQUENCE [LARGE SCALE GENOMIC DNA]</scope>
    <source>
        <strain evidence="4">NBRC 102666 / KCTC 22515 / FYK2301M01</strain>
    </source>
</reference>
<keyword evidence="3" id="KW-0808">Transferase</keyword>
<name>I0IIV5_PHYMF</name>
<dbReference type="AlphaFoldDB" id="I0IIV5"/>
<feature type="domain" description="Glycosyltransferase subfamily 4-like N-terminal" evidence="2">
    <location>
        <begin position="22"/>
        <end position="146"/>
    </location>
</feature>
<keyword evidence="4" id="KW-1185">Reference proteome</keyword>
<dbReference type="InterPro" id="IPR001296">
    <property type="entry name" value="Glyco_trans_1"/>
</dbReference>
<dbReference type="Pfam" id="PF00534">
    <property type="entry name" value="Glycos_transf_1"/>
    <property type="match status" value="1"/>
</dbReference>
<dbReference type="STRING" id="1142394.PSMK_30340"/>
<evidence type="ECO:0000259" key="2">
    <source>
        <dbReference type="Pfam" id="PF13439"/>
    </source>
</evidence>
<dbReference type="InterPro" id="IPR050194">
    <property type="entry name" value="Glycosyltransferase_grp1"/>
</dbReference>
<dbReference type="GO" id="GO:0016757">
    <property type="term" value="F:glycosyltransferase activity"/>
    <property type="evidence" value="ECO:0007669"/>
    <property type="project" value="InterPro"/>
</dbReference>
<dbReference type="OrthoDB" id="9801609at2"/>
<dbReference type="InterPro" id="IPR028098">
    <property type="entry name" value="Glyco_trans_4-like_N"/>
</dbReference>
<organism evidence="3 4">
    <name type="scientific">Phycisphaera mikurensis (strain NBRC 102666 / KCTC 22515 / FYK2301M01)</name>
    <dbReference type="NCBI Taxonomy" id="1142394"/>
    <lineage>
        <taxon>Bacteria</taxon>
        <taxon>Pseudomonadati</taxon>
        <taxon>Planctomycetota</taxon>
        <taxon>Phycisphaerae</taxon>
        <taxon>Phycisphaerales</taxon>
        <taxon>Phycisphaeraceae</taxon>
        <taxon>Phycisphaera</taxon>
    </lineage>
</organism>
<accession>I0IIV5</accession>
<dbReference type="Gene3D" id="3.40.50.2000">
    <property type="entry name" value="Glycogen Phosphorylase B"/>
    <property type="match status" value="2"/>
</dbReference>
<dbReference type="PANTHER" id="PTHR45947:SF3">
    <property type="entry name" value="SULFOQUINOVOSYL TRANSFERASE SQD2"/>
    <property type="match status" value="1"/>
</dbReference>
<evidence type="ECO:0000313" key="4">
    <source>
        <dbReference type="Proteomes" id="UP000007881"/>
    </source>
</evidence>
<gene>
    <name evidence="3" type="ordered locus">PSMK_30340</name>
</gene>
<dbReference type="KEGG" id="phm:PSMK_30340"/>
<sequence length="339" mass="37078">MVAQSPLRGRDLRPSFVQRVLGAPGLLGRHRATLPLWPLAVEQHDLRGYDAVVSSHHAAAHGVLTRADQTHVSYTHSPARYAWDLYPEHVPPRRPAPLKRWTLSRFRRWDHAAAQRVDHFIANSRTVARRIAKAYRRGSTVIHPPVRPLHGGPPRPAGGREGYVVLGRLVPYKNTMAVVEAFRRSHRRLTVIGEGPELARLRAAADPSTRFITDASDDAAAALVGGCRALIFAAEEDFGLVPVEALAAGTPVVALRRGGATESLEEGRSGVFFEEATPGRVAAALDRFEREGVSLDPAGLVAAADRFAPERFRAAVRGFVEDARAEDLAHGPPAWEPRR</sequence>